<proteinExistence type="predicted"/>
<name>A0A382YMH2_9ZZZZ</name>
<evidence type="ECO:0000313" key="1">
    <source>
        <dbReference type="EMBL" id="SVD84211.1"/>
    </source>
</evidence>
<protein>
    <recommendedName>
        <fullName evidence="2">Mandelate racemase/muconate lactonizing enzyme N-terminal domain-containing protein</fullName>
    </recommendedName>
</protein>
<reference evidence="1" key="1">
    <citation type="submission" date="2018-05" db="EMBL/GenBank/DDBJ databases">
        <authorList>
            <person name="Lanie J.A."/>
            <person name="Ng W.-L."/>
            <person name="Kazmierczak K.M."/>
            <person name="Andrzejewski T.M."/>
            <person name="Davidsen T.M."/>
            <person name="Wayne K.J."/>
            <person name="Tettelin H."/>
            <person name="Glass J.I."/>
            <person name="Rusch D."/>
            <person name="Podicherti R."/>
            <person name="Tsui H.-C.T."/>
            <person name="Winkler M.E."/>
        </authorList>
    </citation>
    <scope>NUCLEOTIDE SEQUENCE</scope>
</reference>
<dbReference type="AlphaFoldDB" id="A0A382YMH2"/>
<evidence type="ECO:0008006" key="2">
    <source>
        <dbReference type="Google" id="ProtNLM"/>
    </source>
</evidence>
<dbReference type="EMBL" id="UINC01176875">
    <property type="protein sequence ID" value="SVD84211.1"/>
    <property type="molecule type" value="Genomic_DNA"/>
</dbReference>
<sequence>MAKILEIRVIRARPGGSWAIVKVLTDQPGLWGIGSANDVHHG</sequence>
<gene>
    <name evidence="1" type="ORF">METZ01_LOCUS437065</name>
</gene>
<accession>A0A382YMH2</accession>
<organism evidence="1">
    <name type="scientific">marine metagenome</name>
    <dbReference type="NCBI Taxonomy" id="408172"/>
    <lineage>
        <taxon>unclassified sequences</taxon>
        <taxon>metagenomes</taxon>
        <taxon>ecological metagenomes</taxon>
    </lineage>
</organism>
<feature type="non-terminal residue" evidence="1">
    <location>
        <position position="42"/>
    </location>
</feature>